<feature type="transmembrane region" description="Helical" evidence="2">
    <location>
        <begin position="266"/>
        <end position="287"/>
    </location>
</feature>
<feature type="compositionally biased region" description="Polar residues" evidence="1">
    <location>
        <begin position="300"/>
        <end position="309"/>
    </location>
</feature>
<evidence type="ECO:0000313" key="6">
    <source>
        <dbReference type="RefSeq" id="XP_035826383.1"/>
    </source>
</evidence>
<keyword evidence="5" id="KW-1185">Reference proteome</keyword>
<feature type="transmembrane region" description="Helical" evidence="2">
    <location>
        <begin position="894"/>
        <end position="917"/>
    </location>
</feature>
<dbReference type="Proteomes" id="UP000694888">
    <property type="component" value="Unplaced"/>
</dbReference>
<evidence type="ECO:0000256" key="2">
    <source>
        <dbReference type="SAM" id="Phobius"/>
    </source>
</evidence>
<gene>
    <name evidence="6" type="primary">LOC101846512</name>
</gene>
<feature type="signal peptide" evidence="3">
    <location>
        <begin position="1"/>
        <end position="20"/>
    </location>
</feature>
<dbReference type="SMART" id="SM00703">
    <property type="entry name" value="NRF"/>
    <property type="match status" value="1"/>
</dbReference>
<sequence length="938" mass="103634">MHQFFTTSLTFLTLSALASGSRPYLPPELENSVKKLIQTGMNKPRIIESLAHIARRKLMTFSGDAGGTDSRVNQTEGGGNLNHVGSDTGGDYFYYLDNSDYELPPDDRSFTCMVDILSYEEGLRSGHTWALSMVDATGSPGPGLLRHQFHWLGQYSECKEVKATITTQSNSSESSGSDHRDVMFTGRSCLVIHVPSVDGVPRVGEGRESMWEVCMPSSCDGPALVDLFNEVLASFNLSSYLTVVYSVCGSDGGDDGQLMEESIPPVVFVLVLPIVAVIVATLMDFLLDPSGKLQKKRVDTASNKVSGTPSSSAKENPSSSIKEHPSNNAKENHSNNSTQDIAVLPLSYMRKGEQLSVSEENKDTDQEVPSMNTNKVDIAKVGPSTNKDKIESSTNTGKVDIASVVQSKNADKIDIVEVEVSNSEGKSSDTLDEEVSASKDTSDIKQVGPSASAKSDEESGTAAMNDLSSPKTSSKQQTTLMTSESERGTCETGIRARRDNLFLRLLLCWSLRPNVRSLLATTHSQGSLQCVHGIRVLSCVWVMLGHASLLLLVGHGLQEFMYQQRQVLAYQIVNNFTLSVDSFFVLGGLLVAFNLLEELEKRGGKKNWFFFVLHRYLRITPLYMAALVMDTFVAPHLTDGPLRTAINENACRFTWWANLFYVNNLAPNLNGCMGWCWYLATDMQCYLLSPLIIVPLFRRPVLGYIIAAFFFVATSVIPFVLTVVYRYGTDVTFVEGHTEPLNKFRDNLYYFPVFSRMGPYVVGIMLGFLLFKQKGKQQTIPRVVNACGWAVATALALAVLYGQHSYVKRGYKEGINLYLAGAYNGLARSTWGICLAWLIYNCHHGYGGPVNKFLSWRAWLPLGRLSFCVYVMHVVVLKTDAASAQSLPFVSTSYFISIFSTMTLVTFLLSAGMYVCYELPIPNMERVLLRRFAKNAKT</sequence>
<dbReference type="Pfam" id="PF20146">
    <property type="entry name" value="NRF"/>
    <property type="match status" value="1"/>
</dbReference>
<keyword evidence="2" id="KW-0812">Transmembrane</keyword>
<feature type="transmembrane region" description="Helical" evidence="2">
    <location>
        <begin position="822"/>
        <end position="842"/>
    </location>
</feature>
<feature type="compositionally biased region" description="Low complexity" evidence="1">
    <location>
        <begin position="468"/>
        <end position="479"/>
    </location>
</feature>
<feature type="chain" id="PRO_5047276957" evidence="3">
    <location>
        <begin position="21"/>
        <end position="938"/>
    </location>
</feature>
<feature type="region of interest" description="Disordered" evidence="1">
    <location>
        <begin position="296"/>
        <end position="338"/>
    </location>
</feature>
<feature type="region of interest" description="Disordered" evidence="1">
    <location>
        <begin position="354"/>
        <end position="373"/>
    </location>
</feature>
<feature type="transmembrane region" description="Helical" evidence="2">
    <location>
        <begin position="854"/>
        <end position="874"/>
    </location>
</feature>
<dbReference type="InterPro" id="IPR052728">
    <property type="entry name" value="O2_lipid_transport_reg"/>
</dbReference>
<feature type="transmembrane region" description="Helical" evidence="2">
    <location>
        <begin position="748"/>
        <end position="771"/>
    </location>
</feature>
<evidence type="ECO:0000259" key="4">
    <source>
        <dbReference type="SMART" id="SM00703"/>
    </source>
</evidence>
<feature type="transmembrane region" description="Helical" evidence="2">
    <location>
        <begin position="677"/>
        <end position="697"/>
    </location>
</feature>
<feature type="transmembrane region" description="Helical" evidence="2">
    <location>
        <begin position="534"/>
        <end position="556"/>
    </location>
</feature>
<keyword evidence="3" id="KW-0732">Signal</keyword>
<dbReference type="InterPro" id="IPR002656">
    <property type="entry name" value="Acyl_transf_3_dom"/>
</dbReference>
<evidence type="ECO:0000256" key="3">
    <source>
        <dbReference type="SAM" id="SignalP"/>
    </source>
</evidence>
<feature type="transmembrane region" description="Helical" evidence="2">
    <location>
        <begin position="783"/>
        <end position="802"/>
    </location>
</feature>
<dbReference type="PANTHER" id="PTHR11161:SF0">
    <property type="entry name" value="O-ACYLTRANSFERASE LIKE PROTEIN"/>
    <property type="match status" value="1"/>
</dbReference>
<organism evidence="5 6">
    <name type="scientific">Aplysia californica</name>
    <name type="common">California sea hare</name>
    <dbReference type="NCBI Taxonomy" id="6500"/>
    <lineage>
        <taxon>Eukaryota</taxon>
        <taxon>Metazoa</taxon>
        <taxon>Spiralia</taxon>
        <taxon>Lophotrochozoa</taxon>
        <taxon>Mollusca</taxon>
        <taxon>Gastropoda</taxon>
        <taxon>Heterobranchia</taxon>
        <taxon>Euthyneura</taxon>
        <taxon>Tectipleura</taxon>
        <taxon>Aplysiida</taxon>
        <taxon>Aplysioidea</taxon>
        <taxon>Aplysiidae</taxon>
        <taxon>Aplysia</taxon>
    </lineage>
</organism>
<feature type="region of interest" description="Disordered" evidence="1">
    <location>
        <begin position="420"/>
        <end position="489"/>
    </location>
</feature>
<feature type="compositionally biased region" description="Low complexity" evidence="1">
    <location>
        <begin position="310"/>
        <end position="320"/>
    </location>
</feature>
<proteinExistence type="predicted"/>
<feature type="domain" description="Nose resistant-to-fluoxetine protein N-terminal" evidence="4">
    <location>
        <begin position="109"/>
        <end position="250"/>
    </location>
</feature>
<dbReference type="Pfam" id="PF01757">
    <property type="entry name" value="Acyl_transf_3"/>
    <property type="match status" value="1"/>
</dbReference>
<evidence type="ECO:0000256" key="1">
    <source>
        <dbReference type="SAM" id="MobiDB-lite"/>
    </source>
</evidence>
<dbReference type="InterPro" id="IPR006621">
    <property type="entry name" value="Nose-resist-to-fluoxetine_N"/>
</dbReference>
<dbReference type="PANTHER" id="PTHR11161">
    <property type="entry name" value="O-ACYLTRANSFERASE"/>
    <property type="match status" value="1"/>
</dbReference>
<feature type="compositionally biased region" description="Basic and acidic residues" evidence="1">
    <location>
        <begin position="321"/>
        <end position="333"/>
    </location>
</feature>
<keyword evidence="2" id="KW-1133">Transmembrane helix</keyword>
<keyword evidence="2" id="KW-0472">Membrane</keyword>
<dbReference type="RefSeq" id="XP_035826383.1">
    <property type="nucleotide sequence ID" value="XM_035970490.1"/>
</dbReference>
<feature type="transmembrane region" description="Helical" evidence="2">
    <location>
        <begin position="608"/>
        <end position="629"/>
    </location>
</feature>
<accession>A0ABM1VVE1</accession>
<reference evidence="6" key="1">
    <citation type="submission" date="2025-08" db="UniProtKB">
        <authorList>
            <consortium name="RefSeq"/>
        </authorList>
    </citation>
    <scope>IDENTIFICATION</scope>
</reference>
<feature type="transmembrane region" description="Helical" evidence="2">
    <location>
        <begin position="576"/>
        <end position="596"/>
    </location>
</feature>
<name>A0ABM1VVE1_APLCA</name>
<dbReference type="GeneID" id="101846512"/>
<feature type="transmembrane region" description="Helical" evidence="2">
    <location>
        <begin position="704"/>
        <end position="728"/>
    </location>
</feature>
<protein>
    <submittedName>
        <fullName evidence="6">Uncharacterized protein LOC101846512</fullName>
    </submittedName>
</protein>
<evidence type="ECO:0000313" key="5">
    <source>
        <dbReference type="Proteomes" id="UP000694888"/>
    </source>
</evidence>